<dbReference type="FunFam" id="1.10.1070.11:FF:000001">
    <property type="entry name" value="Phosphatidylinositol 4,5-bisphosphate 3-kinase catalytic subunit"/>
    <property type="match status" value="1"/>
</dbReference>
<dbReference type="PROSITE" id="PS51547">
    <property type="entry name" value="C2_PI3K"/>
    <property type="match status" value="1"/>
</dbReference>
<dbReference type="Pfam" id="PF02192">
    <property type="entry name" value="PI3K_p85B"/>
    <property type="match status" value="1"/>
</dbReference>
<protein>
    <recommendedName>
        <fullName evidence="13">Phosphatidylinositol-4,5-bisphosphate 3-kinase</fullName>
    </recommendedName>
</protein>
<dbReference type="Pfam" id="PF00454">
    <property type="entry name" value="PI3_PI4_kinase"/>
    <property type="match status" value="1"/>
</dbReference>
<dbReference type="PROSITE" id="PS51545">
    <property type="entry name" value="PIK_HELICAL"/>
    <property type="match status" value="1"/>
</dbReference>
<dbReference type="STRING" id="126957.T1J0V3"/>
<comment type="similarity">
    <text evidence="5">Belongs to the PI3/PI4-kinase family.</text>
</comment>
<accession>T1J0V3</accession>
<dbReference type="FunFam" id="1.25.40.70:FF:000001">
    <property type="entry name" value="Phosphatidylinositol 4,5-bisphosphate 3-kinase catalytic subunit"/>
    <property type="match status" value="1"/>
</dbReference>
<evidence type="ECO:0000256" key="2">
    <source>
        <dbReference type="ARBA" id="ARBA00022741"/>
    </source>
</evidence>
<feature type="domain" description="PIK helical" evidence="8">
    <location>
        <begin position="502"/>
        <end position="679"/>
    </location>
</feature>
<dbReference type="SUPFAM" id="SSF54236">
    <property type="entry name" value="Ubiquitin-like"/>
    <property type="match status" value="1"/>
</dbReference>
<dbReference type="GO" id="GO:0043491">
    <property type="term" value="P:phosphatidylinositol 3-kinase/protein kinase B signal transduction"/>
    <property type="evidence" value="ECO:0007669"/>
    <property type="project" value="TreeGrafter"/>
</dbReference>
<dbReference type="InterPro" id="IPR042236">
    <property type="entry name" value="PI3K_accessory_sf"/>
</dbReference>
<dbReference type="AlphaFoldDB" id="T1J0V3"/>
<evidence type="ECO:0000313" key="11">
    <source>
        <dbReference type="EnsemblMetazoa" id="SMAR007161-PA"/>
    </source>
</evidence>
<dbReference type="Pfam" id="PF00794">
    <property type="entry name" value="PI3K_rbd"/>
    <property type="match status" value="1"/>
</dbReference>
<dbReference type="GO" id="GO:0005886">
    <property type="term" value="C:plasma membrane"/>
    <property type="evidence" value="ECO:0007669"/>
    <property type="project" value="TreeGrafter"/>
</dbReference>
<dbReference type="InterPro" id="IPR015433">
    <property type="entry name" value="PI3/4_kinase"/>
</dbReference>
<evidence type="ECO:0000259" key="6">
    <source>
        <dbReference type="PROSITE" id="PS50290"/>
    </source>
</evidence>
<dbReference type="GO" id="GO:0016303">
    <property type="term" value="F:1-phosphatidylinositol-3-kinase activity"/>
    <property type="evidence" value="ECO:0007669"/>
    <property type="project" value="TreeGrafter"/>
</dbReference>
<dbReference type="SMART" id="SM00146">
    <property type="entry name" value="PI3Kc"/>
    <property type="match status" value="1"/>
</dbReference>
<dbReference type="Gene3D" id="2.60.40.150">
    <property type="entry name" value="C2 domain"/>
    <property type="match status" value="1"/>
</dbReference>
<dbReference type="GO" id="GO:0005737">
    <property type="term" value="C:cytoplasm"/>
    <property type="evidence" value="ECO:0007669"/>
    <property type="project" value="UniProtKB-ARBA"/>
</dbReference>
<dbReference type="GO" id="GO:0005942">
    <property type="term" value="C:phosphatidylinositol 3-kinase complex"/>
    <property type="evidence" value="ECO:0007669"/>
    <property type="project" value="TreeGrafter"/>
</dbReference>
<dbReference type="Proteomes" id="UP000014500">
    <property type="component" value="Unassembled WGS sequence"/>
</dbReference>
<keyword evidence="3" id="KW-0418">Kinase</keyword>
<dbReference type="OMA" id="RWSEWLN"/>
<dbReference type="InterPro" id="IPR011009">
    <property type="entry name" value="Kinase-like_dom_sf"/>
</dbReference>
<dbReference type="eggNOG" id="KOG0904">
    <property type="taxonomic scope" value="Eukaryota"/>
</dbReference>
<keyword evidence="12" id="KW-1185">Reference proteome</keyword>
<feature type="domain" description="PI3K-ABD" evidence="7">
    <location>
        <begin position="14"/>
        <end position="103"/>
    </location>
</feature>
<dbReference type="InterPro" id="IPR001263">
    <property type="entry name" value="PI3K_accessory_dom"/>
</dbReference>
<dbReference type="PROSITE" id="PS51546">
    <property type="entry name" value="PI3K_RBD"/>
    <property type="match status" value="1"/>
</dbReference>
<sequence>MAPSSGELWGHHLMPQTLIVDCLLPNGVIVQLSCIRESTLEDIKVALWTEAKKFPLFHLLGEETSYVFVSITQDAEQEEFYDETRRLCDLRLFQPILKVIEPIGNKEEKMLNYEIGLAVGTPVHEFEEMKDLEVQDFRRNILNVCREALEKRDSRGPLSQALHVYPPQIENSELLSLTPETKLEMGLLIVCIWVLSPIGEKQKYNIKIAQEATPEEVIGETILKKIVGMQLSKEDQQKCIDEYQDSYLLKVCGCDEYLLEQYPMCQYKYIRNCIAKGVIPQLMLISKEAVLRSIPRVTLQMPSFTRRPSSTIPTQQCTSLWRIDAPLRIRILWATYVNVATLNDAVDQQIYVKTGIYHGTEPLCPIRDTHRAIIANPKWDEWLDYDLYISDVPRSARLCLSICSVSRRKRREEHFSLAWGNINLLDYNGILLSDKISLHLWPLPRGMNELLNPLGTVGSNPNKDSPCIEIKFDRFAHPVIFPTYEEIRELDRVVTTLEGGSIYDKGCPTNADLTLLQDISQRDPLSEVSEQEKELLWKLRYHCKWIPDTLPKLLDSVKWNSRDEVAQLYILLSDWKQVSPETALELLDCKYPDVTVRKLAVYWLDKSLSDAQLSQYLLQLVQVMKFEPNLDNDLARFLLKRALLNKRIGHFFFWHLKAEMHDSSTSVRFGLLLEAFCRGIGYQLKELIRQVEALEKLTKLTDSLKEHKDDTQKDRLKFLYEQVQQPDFLETLQNFPSPLNSSCIFGKLLVKECKILDSAKRPLWLVFQNPDPMAEMLLQANAVIFKNGDDLRQDMLTLQVIRIMDNIWQNEGLDLRMMPYACLATGKQVGMIEVVHNAKTVMGIQRKGGKMAAFQVDCTQLHKWIREKNKGHKYDQAVKTFTYSCAGYCIATYILGIGDRNPDNIMIFHIDFGHFLGHFKKKFGINRERVPFVLTEDFLCVIAKGAEYPKKSKEFQAFQELCGKAYITLRRHANLLITLFTMMLMTGIPELQSIDDIGYLRKTLAVDKMEEEALQCFQNRFYEAYGGAWTTKVDWFFHSVKHM</sequence>
<evidence type="ECO:0000259" key="7">
    <source>
        <dbReference type="PROSITE" id="PS51544"/>
    </source>
</evidence>
<evidence type="ECO:0000259" key="9">
    <source>
        <dbReference type="PROSITE" id="PS51546"/>
    </source>
</evidence>
<evidence type="ECO:0000256" key="5">
    <source>
        <dbReference type="PROSITE-ProRule" id="PRU00880"/>
    </source>
</evidence>
<dbReference type="PANTHER" id="PTHR10048:SF111">
    <property type="entry name" value="PHOSPHATIDYLINOSITOL 3-KINASE AGE-1"/>
    <property type="match status" value="1"/>
</dbReference>
<dbReference type="Gene3D" id="1.10.1070.11">
    <property type="entry name" value="Phosphatidylinositol 3-/4-kinase, catalytic domain"/>
    <property type="match status" value="1"/>
</dbReference>
<dbReference type="EnsemblMetazoa" id="SMAR007161-RA">
    <property type="protein sequence ID" value="SMAR007161-PA"/>
    <property type="gene ID" value="SMAR007161"/>
</dbReference>
<dbReference type="PROSITE" id="PS00915">
    <property type="entry name" value="PI3_4_KINASE_1"/>
    <property type="match status" value="1"/>
</dbReference>
<reference evidence="11" key="2">
    <citation type="submission" date="2015-02" db="UniProtKB">
        <authorList>
            <consortium name="EnsemblMetazoa"/>
        </authorList>
    </citation>
    <scope>IDENTIFICATION</scope>
</reference>
<dbReference type="SMART" id="SM00145">
    <property type="entry name" value="PI3Ka"/>
    <property type="match status" value="1"/>
</dbReference>
<dbReference type="PROSITE" id="PS00916">
    <property type="entry name" value="PI3_4_KINASE_2"/>
    <property type="match status" value="1"/>
</dbReference>
<dbReference type="SUPFAM" id="SSF49562">
    <property type="entry name" value="C2 domain (Calcium/lipid-binding domain, CaLB)"/>
    <property type="match status" value="1"/>
</dbReference>
<dbReference type="Gene3D" id="3.30.1010.10">
    <property type="entry name" value="Phosphatidylinositol 3-kinase Catalytic Subunit, Chain A, domain 4"/>
    <property type="match status" value="1"/>
</dbReference>
<dbReference type="FunFam" id="2.60.40.150:FF:000041">
    <property type="entry name" value="Phosphatidylinositol 4,5-bisphosphate 3-kinase catalytic subunit"/>
    <property type="match status" value="1"/>
</dbReference>
<keyword evidence="4" id="KW-0067">ATP-binding</keyword>
<dbReference type="FunFam" id="3.30.1010.10:FF:000007">
    <property type="entry name" value="Phosphatidylinositol 4,5-bisphosphate 3-kinase catalytic subunit"/>
    <property type="match status" value="1"/>
</dbReference>
<dbReference type="GO" id="GO:0005524">
    <property type="term" value="F:ATP binding"/>
    <property type="evidence" value="ECO:0007669"/>
    <property type="project" value="UniProtKB-KW"/>
</dbReference>
<dbReference type="SUPFAM" id="SSF56112">
    <property type="entry name" value="Protein kinase-like (PK-like)"/>
    <property type="match status" value="1"/>
</dbReference>
<dbReference type="InterPro" id="IPR029071">
    <property type="entry name" value="Ubiquitin-like_domsf"/>
</dbReference>
<dbReference type="EMBL" id="AFFK01020674">
    <property type="status" value="NOT_ANNOTATED_CDS"/>
    <property type="molecule type" value="Genomic_DNA"/>
</dbReference>
<dbReference type="InterPro" id="IPR018936">
    <property type="entry name" value="PI3/4_kinase_CS"/>
</dbReference>
<dbReference type="Gene3D" id="3.10.20.90">
    <property type="entry name" value="Phosphatidylinositol 3-kinase Catalytic Subunit, Chain A, domain 1"/>
    <property type="match status" value="2"/>
</dbReference>
<dbReference type="InterPro" id="IPR000403">
    <property type="entry name" value="PI3/4_kinase_cat_dom"/>
</dbReference>
<evidence type="ECO:0000259" key="8">
    <source>
        <dbReference type="PROSITE" id="PS51545"/>
    </source>
</evidence>
<dbReference type="InterPro" id="IPR016024">
    <property type="entry name" value="ARM-type_fold"/>
</dbReference>
<dbReference type="InterPro" id="IPR036940">
    <property type="entry name" value="PI3/4_kinase_cat_sf"/>
</dbReference>
<dbReference type="PhylomeDB" id="T1J0V3"/>
<dbReference type="GO" id="GO:0016477">
    <property type="term" value="P:cell migration"/>
    <property type="evidence" value="ECO:0007669"/>
    <property type="project" value="TreeGrafter"/>
</dbReference>
<dbReference type="Pfam" id="PF00613">
    <property type="entry name" value="PI3Ka"/>
    <property type="match status" value="1"/>
</dbReference>
<dbReference type="SMART" id="SM00142">
    <property type="entry name" value="PI3K_C2"/>
    <property type="match status" value="1"/>
</dbReference>
<dbReference type="SUPFAM" id="SSF48371">
    <property type="entry name" value="ARM repeat"/>
    <property type="match status" value="1"/>
</dbReference>
<feature type="domain" description="C2 PI3K-type" evidence="10">
    <location>
        <begin position="323"/>
        <end position="482"/>
    </location>
</feature>
<organism evidence="11 12">
    <name type="scientific">Strigamia maritima</name>
    <name type="common">European centipede</name>
    <name type="synonym">Geophilus maritimus</name>
    <dbReference type="NCBI Taxonomy" id="126957"/>
    <lineage>
        <taxon>Eukaryota</taxon>
        <taxon>Metazoa</taxon>
        <taxon>Ecdysozoa</taxon>
        <taxon>Arthropoda</taxon>
        <taxon>Myriapoda</taxon>
        <taxon>Chilopoda</taxon>
        <taxon>Pleurostigmophora</taxon>
        <taxon>Geophilomorpha</taxon>
        <taxon>Linotaeniidae</taxon>
        <taxon>Strigamia</taxon>
    </lineage>
</organism>
<evidence type="ECO:0000256" key="1">
    <source>
        <dbReference type="ARBA" id="ARBA00022679"/>
    </source>
</evidence>
<evidence type="ECO:0000313" key="12">
    <source>
        <dbReference type="Proteomes" id="UP000014500"/>
    </source>
</evidence>
<dbReference type="InterPro" id="IPR035892">
    <property type="entry name" value="C2_domain_sf"/>
</dbReference>
<dbReference type="PROSITE" id="PS50290">
    <property type="entry name" value="PI3_4_KINASE_3"/>
    <property type="match status" value="1"/>
</dbReference>
<evidence type="ECO:0000256" key="4">
    <source>
        <dbReference type="ARBA" id="ARBA00022840"/>
    </source>
</evidence>
<dbReference type="SMART" id="SM00143">
    <property type="entry name" value="PI3K_p85B"/>
    <property type="match status" value="1"/>
</dbReference>
<dbReference type="InterPro" id="IPR000341">
    <property type="entry name" value="PI3K_Ras-bd_dom"/>
</dbReference>
<keyword evidence="2" id="KW-0547">Nucleotide-binding</keyword>
<dbReference type="HOGENOM" id="CLU_002191_1_3_1"/>
<reference evidence="12" key="1">
    <citation type="submission" date="2011-05" db="EMBL/GenBank/DDBJ databases">
        <authorList>
            <person name="Richards S.R."/>
            <person name="Qu J."/>
            <person name="Jiang H."/>
            <person name="Jhangiani S.N."/>
            <person name="Agravi P."/>
            <person name="Goodspeed R."/>
            <person name="Gross S."/>
            <person name="Mandapat C."/>
            <person name="Jackson L."/>
            <person name="Mathew T."/>
            <person name="Pu L."/>
            <person name="Thornton R."/>
            <person name="Saada N."/>
            <person name="Wilczek-Boney K.B."/>
            <person name="Lee S."/>
            <person name="Kovar C."/>
            <person name="Wu Y."/>
            <person name="Scherer S.E."/>
            <person name="Worley K.C."/>
            <person name="Muzny D.M."/>
            <person name="Gibbs R."/>
        </authorList>
    </citation>
    <scope>NUCLEOTIDE SEQUENCE</scope>
    <source>
        <strain evidence="12">Brora</strain>
    </source>
</reference>
<dbReference type="GO" id="GO:0048015">
    <property type="term" value="P:phosphatidylinositol-mediated signaling"/>
    <property type="evidence" value="ECO:0007669"/>
    <property type="project" value="TreeGrafter"/>
</dbReference>
<dbReference type="FunFam" id="3.10.20.90:FF:000055">
    <property type="entry name" value="Phosphatidylinositol 4,5-bisphosphate 3-kinase catalytic subunit"/>
    <property type="match status" value="1"/>
</dbReference>
<dbReference type="Pfam" id="PF00792">
    <property type="entry name" value="PI3K_C2"/>
    <property type="match status" value="1"/>
</dbReference>
<dbReference type="PROSITE" id="PS51544">
    <property type="entry name" value="PI3K_ABD"/>
    <property type="match status" value="1"/>
</dbReference>
<dbReference type="Gene3D" id="1.25.40.70">
    <property type="entry name" value="Phosphatidylinositol 3-kinase, accessory domain (PIK)"/>
    <property type="match status" value="1"/>
</dbReference>
<keyword evidence="1" id="KW-0808">Transferase</keyword>
<feature type="domain" description="PI3K-RBD" evidence="9">
    <location>
        <begin position="185"/>
        <end position="286"/>
    </location>
</feature>
<dbReference type="InterPro" id="IPR003113">
    <property type="entry name" value="PI3K_ABD"/>
</dbReference>
<dbReference type="PANTHER" id="PTHR10048">
    <property type="entry name" value="PHOSPHATIDYLINOSITOL KINASE"/>
    <property type="match status" value="1"/>
</dbReference>
<evidence type="ECO:0008006" key="13">
    <source>
        <dbReference type="Google" id="ProtNLM"/>
    </source>
</evidence>
<name>T1J0V3_STRMM</name>
<feature type="domain" description="PI3K/PI4K catalytic" evidence="6">
    <location>
        <begin position="749"/>
        <end position="1029"/>
    </location>
</feature>
<dbReference type="SMART" id="SM00144">
    <property type="entry name" value="PI3K_rbd"/>
    <property type="match status" value="1"/>
</dbReference>
<dbReference type="InterPro" id="IPR002420">
    <property type="entry name" value="PI3K-type_C2_dom"/>
</dbReference>
<evidence type="ECO:0000256" key="3">
    <source>
        <dbReference type="ARBA" id="ARBA00022777"/>
    </source>
</evidence>
<dbReference type="CDD" id="cd05165">
    <property type="entry name" value="PI3Kc_I"/>
    <property type="match status" value="1"/>
</dbReference>
<evidence type="ECO:0000259" key="10">
    <source>
        <dbReference type="PROSITE" id="PS51547"/>
    </source>
</evidence>
<proteinExistence type="inferred from homology"/>
<dbReference type="GO" id="GO:0035005">
    <property type="term" value="F:1-phosphatidylinositol-4-phosphate 3-kinase activity"/>
    <property type="evidence" value="ECO:0007669"/>
    <property type="project" value="TreeGrafter"/>
</dbReference>